<feature type="domain" description="MRH" evidence="9">
    <location>
        <begin position="1188"/>
        <end position="1323"/>
    </location>
</feature>
<keyword evidence="11" id="KW-1185">Reference proteome</keyword>
<proteinExistence type="predicted"/>
<dbReference type="PANTHER" id="PTHR15071">
    <property type="entry name" value="MANNOSE-6-PHOSPHATE RECEPTOR FAMILY MEMBER"/>
    <property type="match status" value="1"/>
</dbReference>
<dbReference type="InterPro" id="IPR000479">
    <property type="entry name" value="CIMR_rpt"/>
</dbReference>
<dbReference type="Proteomes" id="UP001235939">
    <property type="component" value="Chromosome 17"/>
</dbReference>
<dbReference type="PROSITE" id="PS51914">
    <property type="entry name" value="MRH"/>
    <property type="match status" value="7"/>
</dbReference>
<evidence type="ECO:0000256" key="7">
    <source>
        <dbReference type="ARBA" id="ARBA00023157"/>
    </source>
</evidence>
<dbReference type="Pfam" id="PF00878">
    <property type="entry name" value="CIMR"/>
    <property type="match status" value="7"/>
</dbReference>
<keyword evidence="5 8" id="KW-1133">Transmembrane helix</keyword>
<dbReference type="SMART" id="SM01404">
    <property type="entry name" value="CIMR"/>
    <property type="match status" value="8"/>
</dbReference>
<name>A0ABY6LDW4_9ARAC</name>
<comment type="subcellular location">
    <subcellularLocation>
        <location evidence="1">Endomembrane system</location>
    </subcellularLocation>
</comment>
<reference evidence="10 11" key="1">
    <citation type="submission" date="2022-01" db="EMBL/GenBank/DDBJ databases">
        <title>A chromosomal length assembly of Cordylochernes scorpioides.</title>
        <authorList>
            <person name="Zeh D."/>
            <person name="Zeh J."/>
        </authorList>
    </citation>
    <scope>NUCLEOTIDE SEQUENCE [LARGE SCALE GENOMIC DNA]</scope>
    <source>
        <strain evidence="10">IN4F17</strain>
        <tissue evidence="10">Whole Body</tissue>
    </source>
</reference>
<feature type="domain" description="MRH" evidence="9">
    <location>
        <begin position="1480"/>
        <end position="1617"/>
    </location>
</feature>
<gene>
    <name evidence="10" type="ORF">LAZ67_17002309</name>
</gene>
<feature type="domain" description="MRH" evidence="9">
    <location>
        <begin position="193"/>
        <end position="344"/>
    </location>
</feature>
<feature type="domain" description="MRH" evidence="9">
    <location>
        <begin position="635"/>
        <end position="770"/>
    </location>
</feature>
<evidence type="ECO:0000256" key="4">
    <source>
        <dbReference type="ARBA" id="ARBA00022729"/>
    </source>
</evidence>
<feature type="domain" description="MRH" evidence="9">
    <location>
        <begin position="352"/>
        <end position="489"/>
    </location>
</feature>
<evidence type="ECO:0000256" key="6">
    <source>
        <dbReference type="ARBA" id="ARBA00023136"/>
    </source>
</evidence>
<keyword evidence="7" id="KW-1015">Disulfide bond</keyword>
<feature type="transmembrane region" description="Helical" evidence="8">
    <location>
        <begin position="1833"/>
        <end position="1853"/>
    </location>
</feature>
<keyword evidence="2" id="KW-0813">Transport</keyword>
<sequence>MLQWPPILAKVQPHQRVQVTKRGSGTFSHDGWIEDISGTSNCTKTLLLMSIMACSLRQSRELKTQCMVEDAITGRLINLRPLAKRGPLNASNYQVSLCAPPQGGLCGNPNATVCLNGKPMALSNSTYVEKRYQEIILTYTGSESLGTKAKKYEIELICPTQSNYSHHLMLKREHEELTVFSLYTPLACSPMAPSCTFTDSDNLRYNLAPLGVARNTTLDIKDKKNALNYTTLEFTLCGLLEGNRCDGPSSACLLPPPNSNQTKGFNLGYPLNIPTKSKAQYELLIEMVYTGGDPCPSNTTHTASAKIFLLCSGTQSDSKKLTLIGVTKNCQYTFLMSTIHACPLKQDDNEGGDCTVIDHRNDKLFDLRSLRKSQEEAGYPVEEMPGLVVNVCGPLKGDKAGNCYGAGACVNTTNLGMASQNLKLVSGELKLTYKDGSTCSRGMKRRTEIEFVCLDQKYSLKENTIRVLNLDEHSCTTNLIWYTSLACINTQTSCLAGTYDLSLLTQKPNEKPYEMDIGGGNLMIINVCHSLDHPDKRCQGSGSCIILPDNSTVSAGRPSSLFLEDDRPVLLYTSGSPCPSNALKTISTRIEFSCSSYSMSEGWGLPEYNWMEDCEHVITWETPLACPIEEPTVTEDCKIASKVNKGYYFDLHPLSSSTKKLTTKSNREFYLNICDDKVASYTPCGAKVGACEWNNGTYISTGLINSRLVYRGEYITLMYIDGQSCNNNTDKITTIIEFVCATNESISYLEDMENECTRVFLVKTPLACYKQVEEDAEKNELEEAVKRNKNTVGTSNASTISKRADILINSSPEKMNDQDSKFEVWNDSQYIQFKEKYPWLSISKGRLGCNICASVKTLGAAKSERIHISPEWSNYLIEAAGKDRASKLSNIRMKIKKHLENENIKLFRTAYNIAKTNRPYSDYENHITLQTLNGIKLGSTLHSRYSATQIINHIACEMRKMLVTKILSTNSKITILIDESTTLSNKSTLVILLKAYLGGESIDYIFLDLCELQCQDSENIEKELLNILYKHGLNEEYLKENWIAIATDGQSPKNCRALEEACHELGTRFAKVGRILGVRWISSSFRTIKTVWESYESLHHHFKSSTYLDSTYQGLLRRLESPEFILDLGLMYDTLQEMSMLSLELQSRTTTLQKAEHIIKKTIRVIESFKTSPGEKSLLALEAAENLPQCNLVHEGHYYSFEKEGSKGYTIVDDPNDPAIQYYISLCRPLDVPNCPKGSGVCMMNNTVGTNMGRPNGDLIVSFTKELTLIYDQGDPCLDEHGSRYRTVITFACDPADNQKPVVFKHSACIMEFMWYSSSACPHKDMDANSYMASSCVFSSDADSPTYSVSDLKPPSPTSPYEVALHDGRKLLVSLCVPMALKEQNNPCRGSTMCLVKNTTYTSLGKHLNLKWLGGGKLLTLKYENGSDCVMGENGKGSSYIQFACDPTAGLGQPQARAVTQCHARVYWPTSKVCQQDPILGCMFTLNGRQYDLFPLSSYSASRKVVDPATNNTYQINICRKVNGDFKGCDKNAAVCMKPGGNDNNYQTLALPNLQSVSLNAAGELVMSYYGGSPCNDTYHSVQITFKCGKEFGSPKLLSVLNCVHMFEWTSYHACDEDETKIEEKWGTLFDRRILKAMDVSALLNSSFVVSTGDRHYRDQYLFYINLASGGQAFKELEGNQICANSGVCQAKNNSHFYRDVGSYSTRSFYLLSKPYLQDLNLSAHLSSSFLDNSSVILTLTSRGRICGKTKLKNVTSVIHLSCSEKDGLGAPEFSYESGHCNYIFDWETDLVCPRNIRDMTVEEWEEFVKNGPNVKPPTPPSPSPQIAGNHQISLIVGLCVLIIVALPILYILSSPERRIHASMRFKNIFTKVRMPKLLYRKVDGQTYLISPVDNSNLYDSDEGDSFST</sequence>
<keyword evidence="6 8" id="KW-0472">Membrane</keyword>
<dbReference type="SUPFAM" id="SSF50911">
    <property type="entry name" value="Mannose 6-phosphate receptor domain"/>
    <property type="match status" value="9"/>
</dbReference>
<evidence type="ECO:0000313" key="10">
    <source>
        <dbReference type="EMBL" id="UYV79362.1"/>
    </source>
</evidence>
<dbReference type="InterPro" id="IPR009011">
    <property type="entry name" value="Man6P_isomerase_rcpt-bd_dom_sf"/>
</dbReference>
<dbReference type="Gene3D" id="2.70.130.10">
    <property type="entry name" value="Mannose-6-phosphate receptor binding domain"/>
    <property type="match status" value="9"/>
</dbReference>
<evidence type="ECO:0000256" key="3">
    <source>
        <dbReference type="ARBA" id="ARBA00022692"/>
    </source>
</evidence>
<accession>A0ABY6LDW4</accession>
<dbReference type="InterPro" id="IPR044865">
    <property type="entry name" value="MRH_dom"/>
</dbReference>
<evidence type="ECO:0000259" key="9">
    <source>
        <dbReference type="PROSITE" id="PS51914"/>
    </source>
</evidence>
<organism evidence="10 11">
    <name type="scientific">Cordylochernes scorpioides</name>
    <dbReference type="NCBI Taxonomy" id="51811"/>
    <lineage>
        <taxon>Eukaryota</taxon>
        <taxon>Metazoa</taxon>
        <taxon>Ecdysozoa</taxon>
        <taxon>Arthropoda</taxon>
        <taxon>Chelicerata</taxon>
        <taxon>Arachnida</taxon>
        <taxon>Pseudoscorpiones</taxon>
        <taxon>Cheliferoidea</taxon>
        <taxon>Chernetidae</taxon>
        <taxon>Cordylochernes</taxon>
    </lineage>
</organism>
<feature type="domain" description="MRH" evidence="9">
    <location>
        <begin position="1644"/>
        <end position="1795"/>
    </location>
</feature>
<keyword evidence="3 8" id="KW-0812">Transmembrane</keyword>
<evidence type="ECO:0000256" key="5">
    <source>
        <dbReference type="ARBA" id="ARBA00022989"/>
    </source>
</evidence>
<feature type="domain" description="MRH" evidence="9">
    <location>
        <begin position="492"/>
        <end position="628"/>
    </location>
</feature>
<evidence type="ECO:0000256" key="2">
    <source>
        <dbReference type="ARBA" id="ARBA00022448"/>
    </source>
</evidence>
<evidence type="ECO:0000256" key="1">
    <source>
        <dbReference type="ARBA" id="ARBA00004308"/>
    </source>
</evidence>
<keyword evidence="4" id="KW-0732">Signal</keyword>
<evidence type="ECO:0000313" key="11">
    <source>
        <dbReference type="Proteomes" id="UP001235939"/>
    </source>
</evidence>
<evidence type="ECO:0000256" key="8">
    <source>
        <dbReference type="SAM" id="Phobius"/>
    </source>
</evidence>
<dbReference type="PANTHER" id="PTHR15071:SF17">
    <property type="entry name" value="CATION-INDEPENDENT MANNOSE-6-PHOSPHATE RECEPTOR"/>
    <property type="match status" value="1"/>
</dbReference>
<dbReference type="EMBL" id="CP092879">
    <property type="protein sequence ID" value="UYV79362.1"/>
    <property type="molecule type" value="Genomic_DNA"/>
</dbReference>
<protein>
    <recommendedName>
        <fullName evidence="9">MRH domain-containing protein</fullName>
    </recommendedName>
</protein>